<dbReference type="Proteomes" id="UP000440498">
    <property type="component" value="Unassembled WGS sequence"/>
</dbReference>
<evidence type="ECO:0000259" key="1">
    <source>
        <dbReference type="PROSITE" id="PS51707"/>
    </source>
</evidence>
<dbReference type="Gene3D" id="2.40.320.10">
    <property type="entry name" value="Hypothetical Protein Pfu-838710-001"/>
    <property type="match status" value="1"/>
</dbReference>
<dbReference type="InterPro" id="IPR033469">
    <property type="entry name" value="CYTH-like_dom_sf"/>
</dbReference>
<accession>A0A6A7MY88</accession>
<dbReference type="RefSeq" id="WP_152837093.1">
    <property type="nucleotide sequence ID" value="NZ_WHUG01000002.1"/>
</dbReference>
<dbReference type="PANTHER" id="PTHR39569:SF1">
    <property type="entry name" value="INORGANIC TRIPHOSPHATASE"/>
    <property type="match status" value="1"/>
</dbReference>
<dbReference type="InterPro" id="IPR007899">
    <property type="entry name" value="CHAD_dom"/>
</dbReference>
<dbReference type="Gene3D" id="1.40.20.10">
    <property type="entry name" value="CHAD domain"/>
    <property type="match status" value="1"/>
</dbReference>
<dbReference type="PROSITE" id="PS51707">
    <property type="entry name" value="CYTH"/>
    <property type="match status" value="1"/>
</dbReference>
<dbReference type="InterPro" id="IPR023577">
    <property type="entry name" value="CYTH_domain"/>
</dbReference>
<feature type="domain" description="CHAD" evidence="2">
    <location>
        <begin position="222"/>
        <end position="498"/>
    </location>
</feature>
<proteinExistence type="predicted"/>
<dbReference type="Pfam" id="PF01928">
    <property type="entry name" value="CYTH"/>
    <property type="match status" value="1"/>
</dbReference>
<dbReference type="GO" id="GO:0050355">
    <property type="term" value="F:inorganic triphosphate phosphatase activity"/>
    <property type="evidence" value="ECO:0007669"/>
    <property type="project" value="InterPro"/>
</dbReference>
<dbReference type="SUPFAM" id="SSF55154">
    <property type="entry name" value="CYTH-like phosphatases"/>
    <property type="match status" value="1"/>
</dbReference>
<sequence length="499" mass="55806">MEVELKLLLSPADNDKLLQHPLIAAHARAPVRTQQLSARYFDTPDLHLLRHGAGLRVRKIDGAWMQTMKAGGSVQSGLHRRNEWEGPVDRPWPRLGKLRKLIGDQQQWLDVLAADDLKARLEPLFVVAVERHTWDLDVDGNHIELVLDHGHIERHGRHLPVNEIELELKDGDPASLFAFALRLQEQVPLRLSNTNKAERGYMLCRQTGTVPCRAQSLQLAPDATAAEARLAILNNCLQHIQRNETAVIEGDDAETLHQMRVGVRRLRSALKLFEAAAPCPPALLEDISWLGTELGAARDWDVLLASTLSHIQATPGGRSGVLDLQALALKAAHAKRSEAAQALLSQRYTRLLLTMGCWMQQPAPEGLEEPAQDFANRIMKRLHKKLLKRAQRMDESEPASIHRTRIAAKRARYALEFFHSLYGGKALRTYLKTLSSTQEQLGSHNDLVVADRLLRELGQQHDAATATIQFARGYLQALQTSRTPDLGAIRATLHALRLP</sequence>
<dbReference type="EMBL" id="WHUG01000002">
    <property type="protein sequence ID" value="MQA37700.1"/>
    <property type="molecule type" value="Genomic_DNA"/>
</dbReference>
<keyword evidence="4" id="KW-1185">Reference proteome</keyword>
<dbReference type="PANTHER" id="PTHR39569">
    <property type="entry name" value="INORGANIC TRIPHOSPHATASE"/>
    <property type="match status" value="1"/>
</dbReference>
<feature type="domain" description="CYTH" evidence="1">
    <location>
        <begin position="1"/>
        <end position="207"/>
    </location>
</feature>
<dbReference type="CDD" id="cd07756">
    <property type="entry name" value="CYTH-like_Pase_CHAD"/>
    <property type="match status" value="1"/>
</dbReference>
<dbReference type="InterPro" id="IPR039013">
    <property type="entry name" value="YgiF"/>
</dbReference>
<dbReference type="PROSITE" id="PS51708">
    <property type="entry name" value="CHAD"/>
    <property type="match status" value="1"/>
</dbReference>
<dbReference type="AlphaFoldDB" id="A0A6A7MY88"/>
<dbReference type="SMART" id="SM01118">
    <property type="entry name" value="CYTH"/>
    <property type="match status" value="1"/>
</dbReference>
<comment type="caution">
    <text evidence="3">The sequence shown here is derived from an EMBL/GenBank/DDBJ whole genome shotgun (WGS) entry which is preliminary data.</text>
</comment>
<evidence type="ECO:0000313" key="3">
    <source>
        <dbReference type="EMBL" id="MQA37700.1"/>
    </source>
</evidence>
<name>A0A6A7MY88_9BURK</name>
<dbReference type="GO" id="GO:0046872">
    <property type="term" value="F:metal ion binding"/>
    <property type="evidence" value="ECO:0007669"/>
    <property type="project" value="TreeGrafter"/>
</dbReference>
<evidence type="ECO:0000259" key="2">
    <source>
        <dbReference type="PROSITE" id="PS51708"/>
    </source>
</evidence>
<dbReference type="Pfam" id="PF05235">
    <property type="entry name" value="CHAD"/>
    <property type="match status" value="1"/>
</dbReference>
<dbReference type="SMART" id="SM00880">
    <property type="entry name" value="CHAD"/>
    <property type="match status" value="1"/>
</dbReference>
<dbReference type="InterPro" id="IPR038186">
    <property type="entry name" value="CHAD_dom_sf"/>
</dbReference>
<reference evidence="3 4" key="1">
    <citation type="submission" date="2019-10" db="EMBL/GenBank/DDBJ databases">
        <title>Two novel species isolated from a subtropical stream in China.</title>
        <authorList>
            <person name="Lu H."/>
        </authorList>
    </citation>
    <scope>NUCLEOTIDE SEQUENCE [LARGE SCALE GENOMIC DNA]</scope>
    <source>
        <strain evidence="3 4">FT29W</strain>
    </source>
</reference>
<organism evidence="3 4">
    <name type="scientific">Rugamonas aquatica</name>
    <dbReference type="NCBI Taxonomy" id="2743357"/>
    <lineage>
        <taxon>Bacteria</taxon>
        <taxon>Pseudomonadati</taxon>
        <taxon>Pseudomonadota</taxon>
        <taxon>Betaproteobacteria</taxon>
        <taxon>Burkholderiales</taxon>
        <taxon>Oxalobacteraceae</taxon>
        <taxon>Telluria group</taxon>
        <taxon>Rugamonas</taxon>
    </lineage>
</organism>
<protein>
    <submittedName>
        <fullName evidence="3">CHAD domain-containing protein</fullName>
    </submittedName>
</protein>
<gene>
    <name evidence="3" type="ORF">GEV02_06030</name>
</gene>
<evidence type="ECO:0000313" key="4">
    <source>
        <dbReference type="Proteomes" id="UP000440498"/>
    </source>
</evidence>